<dbReference type="PROSITE" id="PS51257">
    <property type="entry name" value="PROKAR_LIPOPROTEIN"/>
    <property type="match status" value="1"/>
</dbReference>
<gene>
    <name evidence="2" type="ORF">HLV39_13265</name>
</gene>
<name>A0A851I2U4_9GAMM</name>
<reference evidence="2 3" key="1">
    <citation type="submission" date="2020-03" db="EMBL/GenBank/DDBJ databases">
        <title>Metagenomic, metatranscriptomic, and metabolomic analyses revealed the key microbes and metabolic features during the fermentation of ganjang, Korean traditional soy sauce.</title>
        <authorList>
            <person name="Chun B.H."/>
            <person name="Jeon C.O."/>
        </authorList>
    </citation>
    <scope>NUCLEOTIDE SEQUENCE [LARGE SCALE GENOMIC DNA]</scope>
    <source>
        <strain evidence="2 3">KG14</strain>
    </source>
</reference>
<comment type="caution">
    <text evidence="2">The sequence shown here is derived from an EMBL/GenBank/DDBJ whole genome shotgun (WGS) entry which is preliminary data.</text>
</comment>
<evidence type="ECO:0008006" key="4">
    <source>
        <dbReference type="Google" id="ProtNLM"/>
    </source>
</evidence>
<keyword evidence="3" id="KW-1185">Reference proteome</keyword>
<proteinExistence type="predicted"/>
<sequence length="633" mass="68441">MKRLTCLPLSVLLFALAGCGEEVDELPVDGRDFDGVQYSESEPVYTGRAIDGYLKNARVWLDLDGDGQYSKGPLDVTLANGDTHRLDEGEPTAMTTAGGRFSLDLAEFQVGLSKGKDLDPRDYPLYALALPGKTMEETHSGEVPVPRAYLMSASPGVTNLTPLTTLARFRAKVAGQASMGSENAALADSAELNGVNLLQDYVQANNEKAHAYARVLARFMASQIPDEYNKDLAAEGSDGTGRFLSSKAVDLLGISLIRNAREVASRVDAQVSGGRYGNVDTDNLELPRVDIELKNPSLLTGLKVFANTEEVRVEALELSAALEFDYTEDGQLLSVSSQGCMEPSLPEIARLVQVNGYMAQMKNQWHPSASLSAESKQAYADAGIDERIVFDWKNKRAYFDTVTSCHKGTRGVSSEGSELGGTPEITWSWDNEGEVIEQVAAPASPDRKINLLAATSAPAEVLAQSWVTGYRIVAGDTPEVEFAFTGSGSDCEPASMDGEEPDLAVSHVTQLFPVTIDGEAGHAYEYDIREYRVDEDGTRSLPVERLLKYPLRSLSKAGPDAGSLQWRLSYASLDHKGLSPVSANLVREAYLEDRDGISECGVPVSNAPGTAYAKVSYSYKTLTEYLLHGLAED</sequence>
<protein>
    <recommendedName>
        <fullName evidence="4">Lipoprotein</fullName>
    </recommendedName>
</protein>
<evidence type="ECO:0000256" key="1">
    <source>
        <dbReference type="SAM" id="SignalP"/>
    </source>
</evidence>
<organism evidence="2 3">
    <name type="scientific">Marinobacter adhaerens</name>
    <dbReference type="NCBI Taxonomy" id="1033846"/>
    <lineage>
        <taxon>Bacteria</taxon>
        <taxon>Pseudomonadati</taxon>
        <taxon>Pseudomonadota</taxon>
        <taxon>Gammaproteobacteria</taxon>
        <taxon>Pseudomonadales</taxon>
        <taxon>Marinobacteraceae</taxon>
        <taxon>Marinobacter</taxon>
    </lineage>
</organism>
<keyword evidence="1" id="KW-0732">Signal</keyword>
<evidence type="ECO:0000313" key="2">
    <source>
        <dbReference type="EMBL" id="NWN92461.1"/>
    </source>
</evidence>
<dbReference type="EMBL" id="JABEVQ010000007">
    <property type="protein sequence ID" value="NWN92461.1"/>
    <property type="molecule type" value="Genomic_DNA"/>
</dbReference>
<dbReference type="Proteomes" id="UP000536442">
    <property type="component" value="Unassembled WGS sequence"/>
</dbReference>
<evidence type="ECO:0000313" key="3">
    <source>
        <dbReference type="Proteomes" id="UP000536442"/>
    </source>
</evidence>
<accession>A0A851I2U4</accession>
<dbReference type="AlphaFoldDB" id="A0A851I2U4"/>
<feature type="chain" id="PRO_5032816970" description="Lipoprotein" evidence="1">
    <location>
        <begin position="18"/>
        <end position="633"/>
    </location>
</feature>
<feature type="signal peptide" evidence="1">
    <location>
        <begin position="1"/>
        <end position="17"/>
    </location>
</feature>